<dbReference type="AlphaFoldDB" id="A0A086JKW3"/>
<evidence type="ECO:0000256" key="1">
    <source>
        <dbReference type="SAM" id="MobiDB-lite"/>
    </source>
</evidence>
<keyword evidence="2" id="KW-1133">Transmembrane helix</keyword>
<organism evidence="3 4">
    <name type="scientific">Toxoplasma gondii p89</name>
    <dbReference type="NCBI Taxonomy" id="943119"/>
    <lineage>
        <taxon>Eukaryota</taxon>
        <taxon>Sar</taxon>
        <taxon>Alveolata</taxon>
        <taxon>Apicomplexa</taxon>
        <taxon>Conoidasida</taxon>
        <taxon>Coccidia</taxon>
        <taxon>Eucoccidiorida</taxon>
        <taxon>Eimeriorina</taxon>
        <taxon>Sarcocystidae</taxon>
        <taxon>Toxoplasma</taxon>
    </lineage>
</organism>
<feature type="compositionally biased region" description="Basic and acidic residues" evidence="1">
    <location>
        <begin position="416"/>
        <end position="428"/>
    </location>
</feature>
<feature type="region of interest" description="Disordered" evidence="1">
    <location>
        <begin position="350"/>
        <end position="448"/>
    </location>
</feature>
<dbReference type="Proteomes" id="UP000028828">
    <property type="component" value="Unassembled WGS sequence"/>
</dbReference>
<feature type="transmembrane region" description="Helical" evidence="2">
    <location>
        <begin position="502"/>
        <end position="521"/>
    </location>
</feature>
<dbReference type="VEuPathDB" id="ToxoDB:TGP89_265430"/>
<keyword evidence="2 3" id="KW-0812">Transmembrane</keyword>
<feature type="compositionally biased region" description="Polar residues" evidence="1">
    <location>
        <begin position="40"/>
        <end position="49"/>
    </location>
</feature>
<name>A0A086JKW3_TOXGO</name>
<evidence type="ECO:0000313" key="3">
    <source>
        <dbReference type="EMBL" id="KFG32781.1"/>
    </source>
</evidence>
<feature type="compositionally biased region" description="Basic and acidic residues" evidence="1">
    <location>
        <begin position="368"/>
        <end position="407"/>
    </location>
</feature>
<dbReference type="OrthoDB" id="10367547at2759"/>
<feature type="region of interest" description="Disordered" evidence="1">
    <location>
        <begin position="1"/>
        <end position="49"/>
    </location>
</feature>
<accession>A0A086JKW3</accession>
<sequence length="555" mass="61670">MLDTSQVPPPKPWERVSSLPRGNAEKQIASQVEKCETGTRGRSSVSTGLIEPATSQLDVVSSVKSDGAVAVVGPADMGGEGAQTGYDVDSSHRSYSRGLTAVDAYNSNANVWNASHLQRNAEVYGGSHYYTPSRTGNYYGNLGFGTSNPLYASSYGTYRNGLSLSPYSSSALYFPSSSVGGSSGTSAVPFSYSFLQETAEGLGRVSLLLDLNGCFLDRLCDHSSNLLFRLNSLSASFSQLRTYLSSTVKHRCSRACEAVSHLKSKCLFPDFQDPFALAVPGASSAFLPDSTPVPFEKPPSLLPRFLSRYVCAVLTVESWEKTRNSRAALLRFLSRRNVVHYAFVEKQNFRGTTREKSAKNPQRPLTQRGRDSRRDASVRRKEKSAKRESLGGRLGSGEERMLCEPPEKVNNAQDLDTERQRKRGKEDPDVWATSLRQSRDIPTGQDIQDAQEETRRLWRELRQTILELRIYGSIFFILFFLLTRRLGSRLAAGTSGRNSFGLLLSTLLTTTLLGATLRIFSSLKDRRSRRKLKEDFVQRFKRLIQYFSVSKIPMG</sequence>
<keyword evidence="2" id="KW-0472">Membrane</keyword>
<evidence type="ECO:0000256" key="2">
    <source>
        <dbReference type="SAM" id="Phobius"/>
    </source>
</evidence>
<evidence type="ECO:0000313" key="4">
    <source>
        <dbReference type="Proteomes" id="UP000028828"/>
    </source>
</evidence>
<feature type="transmembrane region" description="Helical" evidence="2">
    <location>
        <begin position="465"/>
        <end position="482"/>
    </location>
</feature>
<protein>
    <submittedName>
        <fullName evidence="3">Putative transmembrane protein</fullName>
    </submittedName>
</protein>
<proteinExistence type="predicted"/>
<gene>
    <name evidence="3" type="ORF">TGP89_265430</name>
</gene>
<dbReference type="EMBL" id="AEYI02001824">
    <property type="protein sequence ID" value="KFG32781.1"/>
    <property type="molecule type" value="Genomic_DNA"/>
</dbReference>
<reference evidence="3 4" key="1">
    <citation type="submission" date="2014-03" db="EMBL/GenBank/DDBJ databases">
        <authorList>
            <person name="Sibley D."/>
            <person name="Venepally P."/>
            <person name="Karamycheva S."/>
            <person name="Hadjithomas M."/>
            <person name="Khan A."/>
            <person name="Brunk B."/>
            <person name="Roos D."/>
            <person name="Caler E."/>
            <person name="Lorenzi H."/>
        </authorList>
    </citation>
    <scope>NUCLEOTIDE SEQUENCE [LARGE SCALE GENOMIC DNA]</scope>
    <source>
        <strain evidence="4">p89</strain>
    </source>
</reference>
<comment type="caution">
    <text evidence="3">The sequence shown here is derived from an EMBL/GenBank/DDBJ whole genome shotgun (WGS) entry which is preliminary data.</text>
</comment>